<protein>
    <submittedName>
        <fullName evidence="3">Conserved protein YndB, AHSA1/START domain</fullName>
    </submittedName>
</protein>
<evidence type="ECO:0000259" key="2">
    <source>
        <dbReference type="Pfam" id="PF08327"/>
    </source>
</evidence>
<gene>
    <name evidence="3" type="ORF">LV75_003456</name>
</gene>
<dbReference type="InterPro" id="IPR013538">
    <property type="entry name" value="ASHA1/2-like_C"/>
</dbReference>
<dbReference type="RefSeq" id="WP_253887904.1">
    <property type="nucleotide sequence ID" value="NZ_BAAAVB010000013.1"/>
</dbReference>
<name>A0ABT1IE88_9PSEU</name>
<dbReference type="Proteomes" id="UP001205185">
    <property type="component" value="Unassembled WGS sequence"/>
</dbReference>
<organism evidence="3 4">
    <name type="scientific">Actinokineospora diospyrosa</name>
    <dbReference type="NCBI Taxonomy" id="103728"/>
    <lineage>
        <taxon>Bacteria</taxon>
        <taxon>Bacillati</taxon>
        <taxon>Actinomycetota</taxon>
        <taxon>Actinomycetes</taxon>
        <taxon>Pseudonocardiales</taxon>
        <taxon>Pseudonocardiaceae</taxon>
        <taxon>Actinokineospora</taxon>
    </lineage>
</organism>
<evidence type="ECO:0000313" key="3">
    <source>
        <dbReference type="EMBL" id="MCP2270944.1"/>
    </source>
</evidence>
<dbReference type="Gene3D" id="3.30.530.20">
    <property type="match status" value="2"/>
</dbReference>
<dbReference type="CDD" id="cd07814">
    <property type="entry name" value="SRPBCC_CalC_Aha1-like"/>
    <property type="match status" value="2"/>
</dbReference>
<evidence type="ECO:0000256" key="1">
    <source>
        <dbReference type="ARBA" id="ARBA00006817"/>
    </source>
</evidence>
<comment type="caution">
    <text evidence="3">The sequence shown here is derived from an EMBL/GenBank/DDBJ whole genome shotgun (WGS) entry which is preliminary data.</text>
</comment>
<dbReference type="InterPro" id="IPR023393">
    <property type="entry name" value="START-like_dom_sf"/>
</dbReference>
<reference evidence="3 4" key="1">
    <citation type="submission" date="2022-06" db="EMBL/GenBank/DDBJ databases">
        <title>Genomic Encyclopedia of Archaeal and Bacterial Type Strains, Phase II (KMG-II): from individual species to whole genera.</title>
        <authorList>
            <person name="Goeker M."/>
        </authorList>
    </citation>
    <scope>NUCLEOTIDE SEQUENCE [LARGE SCALE GENOMIC DNA]</scope>
    <source>
        <strain evidence="3 4">DSM 44255</strain>
    </source>
</reference>
<evidence type="ECO:0000313" key="4">
    <source>
        <dbReference type="Proteomes" id="UP001205185"/>
    </source>
</evidence>
<dbReference type="Pfam" id="PF08327">
    <property type="entry name" value="AHSA1"/>
    <property type="match status" value="2"/>
</dbReference>
<dbReference type="SUPFAM" id="SSF55961">
    <property type="entry name" value="Bet v1-like"/>
    <property type="match status" value="2"/>
</dbReference>
<dbReference type="EMBL" id="JAMTCO010000008">
    <property type="protein sequence ID" value="MCP2270944.1"/>
    <property type="molecule type" value="Genomic_DNA"/>
</dbReference>
<accession>A0ABT1IE88</accession>
<proteinExistence type="inferred from homology"/>
<comment type="similarity">
    <text evidence="1">Belongs to the AHA1 family.</text>
</comment>
<keyword evidence="4" id="KW-1185">Reference proteome</keyword>
<feature type="domain" description="Activator of Hsp90 ATPase homologue 1/2-like C-terminal" evidence="2">
    <location>
        <begin position="13"/>
        <end position="133"/>
    </location>
</feature>
<feature type="domain" description="Activator of Hsp90 ATPase homologue 1/2-like C-terminal" evidence="2">
    <location>
        <begin position="157"/>
        <end position="252"/>
    </location>
</feature>
<sequence length="298" mass="33113">MSAPMTLRARAGAPIAQVRHALTDPQALRTWLAEHAEVDLPGRFAFWGRYTPEGQAPTQRPVYVDEHTLRFVWPLAGEDTTVELTLAEETPATTIVSVTQTHVPDWVEVVAEVNPRSVLATFWSLSIANLVDYVEGRELTPKCDFTAEGLTGEVVIDAPPDAVFRSLMEPERFGRWFGATMEVEPYVGGRWAMGGFGVDKDVDNSIATIIDLAPDRKVGLDWGNMTSTWELADSDGGTRLTFVHSGFDEGNPPYAGWLGWLGGISELRRFHELPHWRPIWFEHRIPGTPQHVLAASAR</sequence>